<dbReference type="InParanoid" id="I7LZS1"/>
<dbReference type="AlphaFoldDB" id="I7LZS1"/>
<dbReference type="GeneID" id="7844812"/>
<dbReference type="SUPFAM" id="SSF57845">
    <property type="entry name" value="B-box zinc-binding domain"/>
    <property type="match status" value="1"/>
</dbReference>
<reference evidence="2" key="1">
    <citation type="journal article" date="2006" name="PLoS Biol.">
        <title>Macronuclear genome sequence of the ciliate Tetrahymena thermophila, a model eukaryote.</title>
        <authorList>
            <person name="Eisen J.A."/>
            <person name="Coyne R.S."/>
            <person name="Wu M."/>
            <person name="Wu D."/>
            <person name="Thiagarajan M."/>
            <person name="Wortman J.R."/>
            <person name="Badger J.H."/>
            <person name="Ren Q."/>
            <person name="Amedeo P."/>
            <person name="Jones K.M."/>
            <person name="Tallon L.J."/>
            <person name="Delcher A.L."/>
            <person name="Salzberg S.L."/>
            <person name="Silva J.C."/>
            <person name="Haas B.J."/>
            <person name="Majoros W.H."/>
            <person name="Farzad M."/>
            <person name="Carlton J.M."/>
            <person name="Smith R.K. Jr."/>
            <person name="Garg J."/>
            <person name="Pearlman R.E."/>
            <person name="Karrer K.M."/>
            <person name="Sun L."/>
            <person name="Manning G."/>
            <person name="Elde N.C."/>
            <person name="Turkewitz A.P."/>
            <person name="Asai D.J."/>
            <person name="Wilkes D.E."/>
            <person name="Wang Y."/>
            <person name="Cai H."/>
            <person name="Collins K."/>
            <person name="Stewart B.A."/>
            <person name="Lee S.R."/>
            <person name="Wilamowska K."/>
            <person name="Weinberg Z."/>
            <person name="Ruzzo W.L."/>
            <person name="Wloga D."/>
            <person name="Gaertig J."/>
            <person name="Frankel J."/>
            <person name="Tsao C.-C."/>
            <person name="Gorovsky M.A."/>
            <person name="Keeling P.J."/>
            <person name="Waller R.F."/>
            <person name="Patron N.J."/>
            <person name="Cherry J.M."/>
            <person name="Stover N.A."/>
            <person name="Krieger C.J."/>
            <person name="del Toro C."/>
            <person name="Ryder H.F."/>
            <person name="Williamson S.C."/>
            <person name="Barbeau R.A."/>
            <person name="Hamilton E.P."/>
            <person name="Orias E."/>
        </authorList>
    </citation>
    <scope>NUCLEOTIDE SEQUENCE [LARGE SCALE GENOMIC DNA]</scope>
    <source>
        <strain evidence="2">SB210</strain>
    </source>
</reference>
<protein>
    <submittedName>
        <fullName evidence="1">Uncharacterized protein</fullName>
    </submittedName>
</protein>
<dbReference type="eggNOG" id="ENOG502SJJH">
    <property type="taxonomic scope" value="Eukaryota"/>
</dbReference>
<dbReference type="Gene3D" id="2.60.120.920">
    <property type="match status" value="1"/>
</dbReference>
<evidence type="ECO:0000313" key="2">
    <source>
        <dbReference type="Proteomes" id="UP000009168"/>
    </source>
</evidence>
<dbReference type="CDD" id="cd19756">
    <property type="entry name" value="Bbox2"/>
    <property type="match status" value="1"/>
</dbReference>
<organism evidence="1 2">
    <name type="scientific">Tetrahymena thermophila (strain SB210)</name>
    <dbReference type="NCBI Taxonomy" id="312017"/>
    <lineage>
        <taxon>Eukaryota</taxon>
        <taxon>Sar</taxon>
        <taxon>Alveolata</taxon>
        <taxon>Ciliophora</taxon>
        <taxon>Intramacronucleata</taxon>
        <taxon>Oligohymenophorea</taxon>
        <taxon>Hymenostomatida</taxon>
        <taxon>Tetrahymenina</taxon>
        <taxon>Tetrahymenidae</taxon>
        <taxon>Tetrahymena</taxon>
    </lineage>
</organism>
<name>I7LZS1_TETTS</name>
<gene>
    <name evidence="1" type="ORF">TTHERM_00599980</name>
</gene>
<dbReference type="SUPFAM" id="SSF49899">
    <property type="entry name" value="Concanavalin A-like lectins/glucanases"/>
    <property type="match status" value="1"/>
</dbReference>
<dbReference type="InterPro" id="IPR043136">
    <property type="entry name" value="B30.2/SPRY_sf"/>
</dbReference>
<keyword evidence="2" id="KW-1185">Reference proteome</keyword>
<dbReference type="Proteomes" id="UP000009168">
    <property type="component" value="Unassembled WGS sequence"/>
</dbReference>
<dbReference type="KEGG" id="tet:TTHERM_00599980"/>
<dbReference type="RefSeq" id="XP_001032472.2">
    <property type="nucleotide sequence ID" value="XM_001032472.3"/>
</dbReference>
<sequence length="464" mass="53530">MHINKQTKQENKKDTKNNKKKKGFQFYLLIIIRQVFRYSSSIKSNKKQVTIQISKSYFIGLMEEIIKQSKLRYLECPKGHLHDGEQLNFICVDPVCKDSGLICSICRIEIHQKHKVMPLKLFLCEVASKMKSRQQLNSNIDELLSQLDSLNQSILYNLKEVVESLALTIKNFETECANTIKRIREKIISQAFMNEHMPKVIDSIVNSEYTDVEALKSECKKLVDSINYSEKKGIEIDIRPEKSIESFSITEQDIIKNIQKASKQFIESIKKLEKSFEKTISASDVSVQFQFSQTFKSSTITVTDSKTAIQGSNQNYENRFALLEPELSMEHPTRFAFQVKHIANWIGFGVCLKNVLEKKAYKFEYNNIGHGAYLISSNGYSWSHSSKEDNMANKSFVFSNDDIIICEFDYTKKLLTFKKQKTHNKFTLTLDFPDTEKVVPCINLCNKGEKVEIVNNIDLSSEEL</sequence>
<dbReference type="InterPro" id="IPR013320">
    <property type="entry name" value="ConA-like_dom_sf"/>
</dbReference>
<accession>I7LZS1</accession>
<dbReference type="EMBL" id="GG662620">
    <property type="protein sequence ID" value="EAR84809.2"/>
    <property type="molecule type" value="Genomic_DNA"/>
</dbReference>
<proteinExistence type="predicted"/>
<dbReference type="OrthoDB" id="293697at2759"/>
<evidence type="ECO:0000313" key="1">
    <source>
        <dbReference type="EMBL" id="EAR84809.2"/>
    </source>
</evidence>